<dbReference type="OMA" id="PITACKV"/>
<organism evidence="4 5">
    <name type="scientific">Folsomia candida</name>
    <name type="common">Springtail</name>
    <dbReference type="NCBI Taxonomy" id="158441"/>
    <lineage>
        <taxon>Eukaryota</taxon>
        <taxon>Metazoa</taxon>
        <taxon>Ecdysozoa</taxon>
        <taxon>Arthropoda</taxon>
        <taxon>Hexapoda</taxon>
        <taxon>Collembola</taxon>
        <taxon>Entomobryomorpha</taxon>
        <taxon>Isotomoidea</taxon>
        <taxon>Isotomidae</taxon>
        <taxon>Proisotominae</taxon>
        <taxon>Folsomia</taxon>
    </lineage>
</organism>
<keyword evidence="5" id="KW-1185">Reference proteome</keyword>
<name>A0A226DGX5_FOLCA</name>
<evidence type="ECO:0000256" key="3">
    <source>
        <dbReference type="ARBA" id="ARBA00022679"/>
    </source>
</evidence>
<protein>
    <submittedName>
        <fullName evidence="4">UDP-glucuronosyltransferase 2C1</fullName>
    </submittedName>
</protein>
<dbReference type="EMBL" id="LNIX01000019">
    <property type="protein sequence ID" value="OXA44805.1"/>
    <property type="molecule type" value="Genomic_DNA"/>
</dbReference>
<feature type="non-terminal residue" evidence="4">
    <location>
        <position position="1"/>
    </location>
</feature>
<dbReference type="PANTHER" id="PTHR48043">
    <property type="entry name" value="EG:EG0003.4 PROTEIN-RELATED"/>
    <property type="match status" value="1"/>
</dbReference>
<comment type="similarity">
    <text evidence="1">Belongs to the UDP-glycosyltransferase family.</text>
</comment>
<dbReference type="SUPFAM" id="SSF53756">
    <property type="entry name" value="UDP-Glycosyltransferase/glycogen phosphorylase"/>
    <property type="match status" value="1"/>
</dbReference>
<evidence type="ECO:0000256" key="1">
    <source>
        <dbReference type="ARBA" id="ARBA00009995"/>
    </source>
</evidence>
<reference evidence="4 5" key="1">
    <citation type="submission" date="2015-12" db="EMBL/GenBank/DDBJ databases">
        <title>The genome of Folsomia candida.</title>
        <authorList>
            <person name="Faddeeva A."/>
            <person name="Derks M.F."/>
            <person name="Anvar Y."/>
            <person name="Smit S."/>
            <person name="Van Straalen N."/>
            <person name="Roelofs D."/>
        </authorList>
    </citation>
    <scope>NUCLEOTIDE SEQUENCE [LARGE SCALE GENOMIC DNA]</scope>
    <source>
        <strain evidence="4 5">VU population</strain>
        <tissue evidence="4">Whole body</tissue>
    </source>
</reference>
<comment type="caution">
    <text evidence="4">The sequence shown here is derived from an EMBL/GenBank/DDBJ whole genome shotgun (WGS) entry which is preliminary data.</text>
</comment>
<evidence type="ECO:0000313" key="5">
    <source>
        <dbReference type="Proteomes" id="UP000198287"/>
    </source>
</evidence>
<dbReference type="OrthoDB" id="5835829at2759"/>
<gene>
    <name evidence="4" type="ORF">Fcan01_20614</name>
</gene>
<dbReference type="AlphaFoldDB" id="A0A226DGX5"/>
<keyword evidence="2" id="KW-0328">Glycosyltransferase</keyword>
<evidence type="ECO:0000256" key="2">
    <source>
        <dbReference type="ARBA" id="ARBA00022676"/>
    </source>
</evidence>
<accession>A0A226DGX5</accession>
<proteinExistence type="inferred from homology"/>
<evidence type="ECO:0000313" key="4">
    <source>
        <dbReference type="EMBL" id="OXA44805.1"/>
    </source>
</evidence>
<sequence>IYRKYLGQDYRDVAEIESNVSMIFSNSHFSINNPRPIFQDIEEIGGIHCRGAESLSKWLSAAPDGFIFFSLGTVIKGVTLPEETRKMFLNAFSRLKQRVLWKFESEQMADLQIETLN</sequence>
<dbReference type="InterPro" id="IPR050271">
    <property type="entry name" value="UDP-glycosyltransferase"/>
</dbReference>
<dbReference type="GO" id="GO:0008194">
    <property type="term" value="F:UDP-glycosyltransferase activity"/>
    <property type="evidence" value="ECO:0007669"/>
    <property type="project" value="InterPro"/>
</dbReference>
<keyword evidence="3 4" id="KW-0808">Transferase</keyword>
<dbReference type="Proteomes" id="UP000198287">
    <property type="component" value="Unassembled WGS sequence"/>
</dbReference>
<dbReference type="Pfam" id="PF00201">
    <property type="entry name" value="UDPGT"/>
    <property type="match status" value="1"/>
</dbReference>
<dbReference type="Gene3D" id="3.40.50.2000">
    <property type="entry name" value="Glycogen Phosphorylase B"/>
    <property type="match status" value="1"/>
</dbReference>
<dbReference type="InterPro" id="IPR002213">
    <property type="entry name" value="UDP_glucos_trans"/>
</dbReference>
<dbReference type="PANTHER" id="PTHR48043:SF159">
    <property type="entry name" value="EG:EG0003.4 PROTEIN-RELATED"/>
    <property type="match status" value="1"/>
</dbReference>